<organism evidence="3">
    <name type="scientific">Gongylonema pulchrum</name>
    <dbReference type="NCBI Taxonomy" id="637853"/>
    <lineage>
        <taxon>Eukaryota</taxon>
        <taxon>Metazoa</taxon>
        <taxon>Ecdysozoa</taxon>
        <taxon>Nematoda</taxon>
        <taxon>Chromadorea</taxon>
        <taxon>Rhabditida</taxon>
        <taxon>Spirurina</taxon>
        <taxon>Spiruromorpha</taxon>
        <taxon>Spiruroidea</taxon>
        <taxon>Gongylonematidae</taxon>
        <taxon>Gongylonema</taxon>
    </lineage>
</organism>
<evidence type="ECO:0000313" key="2">
    <source>
        <dbReference type="Proteomes" id="UP000271098"/>
    </source>
</evidence>
<gene>
    <name evidence="1" type="ORF">GPUH_LOCUS17427</name>
</gene>
<dbReference type="EMBL" id="UYRT01085159">
    <property type="protein sequence ID" value="VDN29775.1"/>
    <property type="molecule type" value="Genomic_DNA"/>
</dbReference>
<dbReference type="WBParaSite" id="GPUH_0001744901-mRNA-1">
    <property type="protein sequence ID" value="GPUH_0001744901-mRNA-1"/>
    <property type="gene ID" value="GPUH_0001744901"/>
</dbReference>
<accession>A0A183E8Y6</accession>
<protein>
    <submittedName>
        <fullName evidence="1 3">Uncharacterized protein</fullName>
    </submittedName>
</protein>
<evidence type="ECO:0000313" key="3">
    <source>
        <dbReference type="WBParaSite" id="GPUH_0001744901-mRNA-1"/>
    </source>
</evidence>
<dbReference type="Proteomes" id="UP000271098">
    <property type="component" value="Unassembled WGS sequence"/>
</dbReference>
<sequence length="70" mass="7569">MESLVGTCTRVDSRIVLPPRPAFLYRPLTLASSNLVPLFDQSIACSGLRDSSKMTVFDRPSGGFPNVDAP</sequence>
<dbReference type="AlphaFoldDB" id="A0A183E8Y6"/>
<evidence type="ECO:0000313" key="1">
    <source>
        <dbReference type="EMBL" id="VDN29775.1"/>
    </source>
</evidence>
<reference evidence="3" key="1">
    <citation type="submission" date="2016-06" db="UniProtKB">
        <authorList>
            <consortium name="WormBaseParasite"/>
        </authorList>
    </citation>
    <scope>IDENTIFICATION</scope>
</reference>
<keyword evidence="2" id="KW-1185">Reference proteome</keyword>
<name>A0A183E8Y6_9BILA</name>
<reference evidence="1 2" key="2">
    <citation type="submission" date="2018-11" db="EMBL/GenBank/DDBJ databases">
        <authorList>
            <consortium name="Pathogen Informatics"/>
        </authorList>
    </citation>
    <scope>NUCLEOTIDE SEQUENCE [LARGE SCALE GENOMIC DNA]</scope>
</reference>
<proteinExistence type="predicted"/>